<dbReference type="RefSeq" id="WP_186919368.1">
    <property type="nucleotide sequence ID" value="NZ_JACOPQ010000008.1"/>
</dbReference>
<accession>A0A8J6MDE2</accession>
<evidence type="ECO:0000313" key="2">
    <source>
        <dbReference type="Proteomes" id="UP000607645"/>
    </source>
</evidence>
<proteinExistence type="predicted"/>
<sequence length="79" mass="9702">MNIKQEFIDAVFMGREIEFSYCGQHYFESRRTETDWFIYCEEEKYTQHFSSPQELIKNTMLQKVNINEIWEHIIIDCIL</sequence>
<organism evidence="1 2">
    <name type="scientific">Lawsonibacter faecis</name>
    <dbReference type="NCBI Taxonomy" id="2763052"/>
    <lineage>
        <taxon>Bacteria</taxon>
        <taxon>Bacillati</taxon>
        <taxon>Bacillota</taxon>
        <taxon>Clostridia</taxon>
        <taxon>Eubacteriales</taxon>
        <taxon>Oscillospiraceae</taxon>
        <taxon>Lawsonibacter</taxon>
    </lineage>
</organism>
<dbReference type="EMBL" id="JACOPQ010000008">
    <property type="protein sequence ID" value="MBC5737554.1"/>
    <property type="molecule type" value="Genomic_DNA"/>
</dbReference>
<gene>
    <name evidence="1" type="ORF">H8S62_11115</name>
</gene>
<comment type="caution">
    <text evidence="1">The sequence shown here is derived from an EMBL/GenBank/DDBJ whole genome shotgun (WGS) entry which is preliminary data.</text>
</comment>
<keyword evidence="2" id="KW-1185">Reference proteome</keyword>
<dbReference type="Proteomes" id="UP000607645">
    <property type="component" value="Unassembled WGS sequence"/>
</dbReference>
<evidence type="ECO:0000313" key="1">
    <source>
        <dbReference type="EMBL" id="MBC5737554.1"/>
    </source>
</evidence>
<name>A0A8J6MDE2_9FIRM</name>
<protein>
    <submittedName>
        <fullName evidence="1">Uncharacterized protein</fullName>
    </submittedName>
</protein>
<reference evidence="1" key="1">
    <citation type="submission" date="2020-08" db="EMBL/GenBank/DDBJ databases">
        <title>Genome public.</title>
        <authorList>
            <person name="Liu C."/>
            <person name="Sun Q."/>
        </authorList>
    </citation>
    <scope>NUCLEOTIDE SEQUENCE</scope>
    <source>
        <strain evidence="1">NSJ-52</strain>
    </source>
</reference>
<dbReference type="AlphaFoldDB" id="A0A8J6MDE2"/>